<dbReference type="EC" id="4.2.1.51" evidence="2"/>
<dbReference type="CDD" id="cd13630">
    <property type="entry name" value="PBP2_PDT_1"/>
    <property type="match status" value="1"/>
</dbReference>
<comment type="catalytic activity">
    <reaction evidence="7">
        <text>prephenate + H(+) = 3-phenylpyruvate + CO2 + H2O</text>
        <dbReference type="Rhea" id="RHEA:21648"/>
        <dbReference type="ChEBI" id="CHEBI:15377"/>
        <dbReference type="ChEBI" id="CHEBI:15378"/>
        <dbReference type="ChEBI" id="CHEBI:16526"/>
        <dbReference type="ChEBI" id="CHEBI:18005"/>
        <dbReference type="ChEBI" id="CHEBI:29934"/>
        <dbReference type="EC" id="4.2.1.51"/>
    </reaction>
</comment>
<evidence type="ECO:0000256" key="1">
    <source>
        <dbReference type="ARBA" id="ARBA00004741"/>
    </source>
</evidence>
<dbReference type="Proteomes" id="UP000318741">
    <property type="component" value="Chromosome"/>
</dbReference>
<sequence length="337" mass="35205">MDSHAPTPAELARSLSAWAAEADDAAVAALVAGNPGRLPDDVLRTIGRELLAAERNRLAPVRVAYLGPEHSFSHRAAALRFGETADLCPVASIGATFDAVTRGETAFGLVPVENSTDGRVVDTLAAFARLAEADSSPVVICGEVPLPIHHHLMSAGPRSAVKRVYSKPQALSQCRGWLAENLPGAEILPESSTAAAAARAKTEPGAAAVGGERLAVEHGLTVLASQIEDNPRNVTRFAVLGTEPAEPTGDDRTALLLRIPHEPGSLADALAVFARHEINLSLIESFPLPGGEPGYLFFLDCDGHAADPPVAACLRSLGRVAKSVSVLGSYPRVREAV</sequence>
<name>A0A517PEP7_9PLAN</name>
<dbReference type="GO" id="GO:0004664">
    <property type="term" value="F:prephenate dehydratase activity"/>
    <property type="evidence" value="ECO:0007669"/>
    <property type="project" value="UniProtKB-EC"/>
</dbReference>
<dbReference type="SUPFAM" id="SSF55021">
    <property type="entry name" value="ACT-like"/>
    <property type="match status" value="1"/>
</dbReference>
<keyword evidence="4" id="KW-0057">Aromatic amino acid biosynthesis</keyword>
<dbReference type="InterPro" id="IPR045865">
    <property type="entry name" value="ACT-like_dom_sf"/>
</dbReference>
<feature type="site" description="Essential for prephenate dehydratase activity" evidence="8">
    <location>
        <position position="235"/>
    </location>
</feature>
<dbReference type="PANTHER" id="PTHR21022:SF19">
    <property type="entry name" value="PREPHENATE DEHYDRATASE-RELATED"/>
    <property type="match status" value="1"/>
</dbReference>
<dbReference type="AlphaFoldDB" id="A0A517PEP7"/>
<feature type="domain" description="ACT" evidence="10">
    <location>
        <begin position="254"/>
        <end position="331"/>
    </location>
</feature>
<dbReference type="SUPFAM" id="SSF53850">
    <property type="entry name" value="Periplasmic binding protein-like II"/>
    <property type="match status" value="1"/>
</dbReference>
<feature type="domain" description="Prephenate dehydratase" evidence="9">
    <location>
        <begin position="62"/>
        <end position="242"/>
    </location>
</feature>
<protein>
    <recommendedName>
        <fullName evidence="2">prephenate dehydratase</fullName>
        <ecNumber evidence="2">4.2.1.51</ecNumber>
    </recommendedName>
</protein>
<evidence type="ECO:0000256" key="7">
    <source>
        <dbReference type="ARBA" id="ARBA00047848"/>
    </source>
</evidence>
<dbReference type="PIRSF" id="PIRSF001500">
    <property type="entry name" value="Chor_mut_pdt_Ppr"/>
    <property type="match status" value="1"/>
</dbReference>
<dbReference type="KEGG" id="acaf:CA12_39870"/>
<dbReference type="EMBL" id="CP036265">
    <property type="protein sequence ID" value="QDT17852.1"/>
    <property type="molecule type" value="Genomic_DNA"/>
</dbReference>
<evidence type="ECO:0000256" key="2">
    <source>
        <dbReference type="ARBA" id="ARBA00013147"/>
    </source>
</evidence>
<keyword evidence="3" id="KW-0028">Amino-acid biosynthesis</keyword>
<reference evidence="11 12" key="1">
    <citation type="submission" date="2019-02" db="EMBL/GenBank/DDBJ databases">
        <title>Deep-cultivation of Planctomycetes and their phenomic and genomic characterization uncovers novel biology.</title>
        <authorList>
            <person name="Wiegand S."/>
            <person name="Jogler M."/>
            <person name="Boedeker C."/>
            <person name="Pinto D."/>
            <person name="Vollmers J."/>
            <person name="Rivas-Marin E."/>
            <person name="Kohn T."/>
            <person name="Peeters S.H."/>
            <person name="Heuer A."/>
            <person name="Rast P."/>
            <person name="Oberbeckmann S."/>
            <person name="Bunk B."/>
            <person name="Jeske O."/>
            <person name="Meyerdierks A."/>
            <person name="Storesund J.E."/>
            <person name="Kallscheuer N."/>
            <person name="Luecker S."/>
            <person name="Lage O.M."/>
            <person name="Pohl T."/>
            <person name="Merkel B.J."/>
            <person name="Hornburger P."/>
            <person name="Mueller R.-W."/>
            <person name="Bruemmer F."/>
            <person name="Labrenz M."/>
            <person name="Spormann A.M."/>
            <person name="Op den Camp H."/>
            <person name="Overmann J."/>
            <person name="Amann R."/>
            <person name="Jetten M.S.M."/>
            <person name="Mascher T."/>
            <person name="Medema M.H."/>
            <person name="Devos D.P."/>
            <person name="Kaster A.-K."/>
            <person name="Ovreas L."/>
            <person name="Rohde M."/>
            <person name="Galperin M.Y."/>
            <person name="Jogler C."/>
        </authorList>
    </citation>
    <scope>NUCLEOTIDE SEQUENCE [LARGE SCALE GENOMIC DNA]</scope>
    <source>
        <strain evidence="11 12">CA12</strain>
    </source>
</reference>
<dbReference type="Pfam" id="PF01842">
    <property type="entry name" value="ACT"/>
    <property type="match status" value="1"/>
</dbReference>
<dbReference type="UniPathway" id="UPA00121">
    <property type="reaction ID" value="UER00345"/>
</dbReference>
<dbReference type="Gene3D" id="3.30.70.260">
    <property type="match status" value="1"/>
</dbReference>
<evidence type="ECO:0000256" key="8">
    <source>
        <dbReference type="PIRSR" id="PIRSR001500-2"/>
    </source>
</evidence>
<dbReference type="NCBIfam" id="NF008865">
    <property type="entry name" value="PRK11898.1"/>
    <property type="match status" value="1"/>
</dbReference>
<proteinExistence type="predicted"/>
<dbReference type="PANTHER" id="PTHR21022">
    <property type="entry name" value="PREPHENATE DEHYDRATASE P PROTEIN"/>
    <property type="match status" value="1"/>
</dbReference>
<dbReference type="RefSeq" id="WP_145360848.1">
    <property type="nucleotide sequence ID" value="NZ_CP036265.1"/>
</dbReference>
<evidence type="ECO:0000259" key="9">
    <source>
        <dbReference type="PROSITE" id="PS51171"/>
    </source>
</evidence>
<dbReference type="Pfam" id="PF00800">
    <property type="entry name" value="PDT"/>
    <property type="match status" value="1"/>
</dbReference>
<gene>
    <name evidence="11" type="primary">pheA</name>
    <name evidence="11" type="ORF">CA12_39870</name>
</gene>
<dbReference type="PROSITE" id="PS51671">
    <property type="entry name" value="ACT"/>
    <property type="match status" value="1"/>
</dbReference>
<evidence type="ECO:0000256" key="4">
    <source>
        <dbReference type="ARBA" id="ARBA00023141"/>
    </source>
</evidence>
<keyword evidence="5" id="KW-0584">Phenylalanine biosynthesis</keyword>
<dbReference type="OrthoDB" id="9802281at2"/>
<keyword evidence="12" id="KW-1185">Reference proteome</keyword>
<evidence type="ECO:0000256" key="6">
    <source>
        <dbReference type="ARBA" id="ARBA00023239"/>
    </source>
</evidence>
<dbReference type="CDD" id="cd04905">
    <property type="entry name" value="ACT_CM-PDT"/>
    <property type="match status" value="1"/>
</dbReference>
<evidence type="ECO:0000256" key="3">
    <source>
        <dbReference type="ARBA" id="ARBA00022605"/>
    </source>
</evidence>
<evidence type="ECO:0000256" key="5">
    <source>
        <dbReference type="ARBA" id="ARBA00023222"/>
    </source>
</evidence>
<organism evidence="11 12">
    <name type="scientific">Alienimonas californiensis</name>
    <dbReference type="NCBI Taxonomy" id="2527989"/>
    <lineage>
        <taxon>Bacteria</taxon>
        <taxon>Pseudomonadati</taxon>
        <taxon>Planctomycetota</taxon>
        <taxon>Planctomycetia</taxon>
        <taxon>Planctomycetales</taxon>
        <taxon>Planctomycetaceae</taxon>
        <taxon>Alienimonas</taxon>
    </lineage>
</organism>
<evidence type="ECO:0000259" key="10">
    <source>
        <dbReference type="PROSITE" id="PS51671"/>
    </source>
</evidence>
<evidence type="ECO:0000313" key="12">
    <source>
        <dbReference type="Proteomes" id="UP000318741"/>
    </source>
</evidence>
<comment type="pathway">
    <text evidence="1">Amino-acid biosynthesis; L-phenylalanine biosynthesis; phenylpyruvate from prephenate: step 1/1.</text>
</comment>
<dbReference type="Gene3D" id="3.40.190.10">
    <property type="entry name" value="Periplasmic binding protein-like II"/>
    <property type="match status" value="2"/>
</dbReference>
<evidence type="ECO:0000313" key="11">
    <source>
        <dbReference type="EMBL" id="QDT17852.1"/>
    </source>
</evidence>
<dbReference type="GO" id="GO:0005737">
    <property type="term" value="C:cytoplasm"/>
    <property type="evidence" value="ECO:0007669"/>
    <property type="project" value="TreeGrafter"/>
</dbReference>
<dbReference type="InterPro" id="IPR001086">
    <property type="entry name" value="Preph_deHydtase"/>
</dbReference>
<dbReference type="GO" id="GO:0009094">
    <property type="term" value="P:L-phenylalanine biosynthetic process"/>
    <property type="evidence" value="ECO:0007669"/>
    <property type="project" value="UniProtKB-UniPathway"/>
</dbReference>
<dbReference type="PROSITE" id="PS51171">
    <property type="entry name" value="PREPHENATE_DEHYDR_3"/>
    <property type="match status" value="1"/>
</dbReference>
<accession>A0A517PEP7</accession>
<dbReference type="InterPro" id="IPR008242">
    <property type="entry name" value="Chor_mutase/pphenate_deHydtase"/>
</dbReference>
<keyword evidence="6 11" id="KW-0456">Lyase</keyword>
<dbReference type="InterPro" id="IPR002912">
    <property type="entry name" value="ACT_dom"/>
</dbReference>